<evidence type="ECO:0000256" key="1">
    <source>
        <dbReference type="ARBA" id="ARBA00006499"/>
    </source>
</evidence>
<accession>A0A7S4JC06</accession>
<organism evidence="3">
    <name type="scientific">Odontella aurita</name>
    <dbReference type="NCBI Taxonomy" id="265563"/>
    <lineage>
        <taxon>Eukaryota</taxon>
        <taxon>Sar</taxon>
        <taxon>Stramenopiles</taxon>
        <taxon>Ochrophyta</taxon>
        <taxon>Bacillariophyta</taxon>
        <taxon>Mediophyceae</taxon>
        <taxon>Biddulphiophycidae</taxon>
        <taxon>Eupodiscales</taxon>
        <taxon>Odontellaceae</taxon>
        <taxon>Odontella</taxon>
    </lineage>
</organism>
<sequence length="391" mass="41648">MMEESESVEGAETCRLEVLQTFPSGEKRWTDAGPIDLAKSTSEASAVGKAAKGGAATPTASVSPPLGCALKKPGKKYLPRRAKLLLAPCAKTKSDRRRRYLYRHSPGGIDTNLLVLLHGAGDSHVPFDGLAKKMKIPQAAALSVSASSCGSGGSSGGFVTLPFGLGYTWFEEMDYEKTGKTLEDEHPRRVGSLGRAVDRLVEALASLMHSSSDNDKCRGSNVEMRGTKSKIDDSGWIPERIFLLGYGAGACLAMETCARLAADSQQPLGGAVCVSGGSICDSALSRSSSHKSFAERATPILMMAGSRDRAFPPATADRLTDMYNQLARGASESSVNGGEELPPAQVFVKEGKEGGMIQSEEETKALMTFFAEMMTRRMPCMEAWTKVKATT</sequence>
<dbReference type="GO" id="GO:0008474">
    <property type="term" value="F:palmitoyl-(protein) hydrolase activity"/>
    <property type="evidence" value="ECO:0007669"/>
    <property type="project" value="TreeGrafter"/>
</dbReference>
<dbReference type="AlphaFoldDB" id="A0A7S4JC06"/>
<dbReference type="InterPro" id="IPR050565">
    <property type="entry name" value="LYPA1-2/EST-like"/>
</dbReference>
<name>A0A7S4JC06_9STRA</name>
<gene>
    <name evidence="3" type="ORF">OAUR00152_LOCUS25606</name>
</gene>
<dbReference type="InterPro" id="IPR029058">
    <property type="entry name" value="AB_hydrolase_fold"/>
</dbReference>
<evidence type="ECO:0000313" key="3">
    <source>
        <dbReference type="EMBL" id="CAE2258755.1"/>
    </source>
</evidence>
<dbReference type="EMBL" id="HBKQ01037120">
    <property type="protein sequence ID" value="CAE2258755.1"/>
    <property type="molecule type" value="Transcribed_RNA"/>
</dbReference>
<protein>
    <recommendedName>
        <fullName evidence="2">Phospholipase/carboxylesterase/thioesterase domain-containing protein</fullName>
    </recommendedName>
</protein>
<comment type="similarity">
    <text evidence="1">Belongs to the AB hydrolase superfamily. AB hydrolase 2 family.</text>
</comment>
<feature type="domain" description="Phospholipase/carboxylesterase/thioesterase" evidence="2">
    <location>
        <begin position="109"/>
        <end position="328"/>
    </location>
</feature>
<dbReference type="SUPFAM" id="SSF53474">
    <property type="entry name" value="alpha/beta-Hydrolases"/>
    <property type="match status" value="1"/>
</dbReference>
<dbReference type="PANTHER" id="PTHR10655">
    <property type="entry name" value="LYSOPHOSPHOLIPASE-RELATED"/>
    <property type="match status" value="1"/>
</dbReference>
<dbReference type="Pfam" id="PF02230">
    <property type="entry name" value="Abhydrolase_2"/>
    <property type="match status" value="1"/>
</dbReference>
<proteinExistence type="inferred from homology"/>
<dbReference type="Gene3D" id="3.40.50.1820">
    <property type="entry name" value="alpha/beta hydrolase"/>
    <property type="match status" value="1"/>
</dbReference>
<dbReference type="PANTHER" id="PTHR10655:SF70">
    <property type="entry name" value="PHOSPHOLIPASE_CARBOXYLESTERASE_THIOESTERASE DOMAIN-CONTAINING PROTEIN"/>
    <property type="match status" value="1"/>
</dbReference>
<dbReference type="InterPro" id="IPR003140">
    <property type="entry name" value="PLipase/COase/thioEstase"/>
</dbReference>
<dbReference type="GO" id="GO:0052689">
    <property type="term" value="F:carboxylic ester hydrolase activity"/>
    <property type="evidence" value="ECO:0007669"/>
    <property type="project" value="TreeGrafter"/>
</dbReference>
<reference evidence="3" key="1">
    <citation type="submission" date="2021-01" db="EMBL/GenBank/DDBJ databases">
        <authorList>
            <person name="Corre E."/>
            <person name="Pelletier E."/>
            <person name="Niang G."/>
            <person name="Scheremetjew M."/>
            <person name="Finn R."/>
            <person name="Kale V."/>
            <person name="Holt S."/>
            <person name="Cochrane G."/>
            <person name="Meng A."/>
            <person name="Brown T."/>
            <person name="Cohen L."/>
        </authorList>
    </citation>
    <scope>NUCLEOTIDE SEQUENCE</scope>
    <source>
        <strain evidence="3">Isolate 1302-5</strain>
    </source>
</reference>
<dbReference type="GO" id="GO:0005737">
    <property type="term" value="C:cytoplasm"/>
    <property type="evidence" value="ECO:0007669"/>
    <property type="project" value="TreeGrafter"/>
</dbReference>
<evidence type="ECO:0000259" key="2">
    <source>
        <dbReference type="Pfam" id="PF02230"/>
    </source>
</evidence>